<dbReference type="Pfam" id="PF05770">
    <property type="entry name" value="Ins134_P3_kin"/>
    <property type="match status" value="1"/>
</dbReference>
<dbReference type="Gene3D" id="3.30.1490.220">
    <property type="match status" value="1"/>
</dbReference>
<comment type="cofactor">
    <cofactor evidence="8">
        <name>Mg(2+)</name>
        <dbReference type="ChEBI" id="CHEBI:18420"/>
    </cofactor>
    <text evidence="8">Binds 2 magnesium ions per subunit.</text>
</comment>
<accession>A0ABR2HYJ6</accession>
<keyword evidence="5 8" id="KW-0418">Kinase</keyword>
<proteinExistence type="inferred from homology"/>
<dbReference type="InterPro" id="IPR040464">
    <property type="entry name" value="InsP(3)kin_ATP-grasp"/>
</dbReference>
<dbReference type="PIRSF" id="PIRSF038186">
    <property type="entry name" value="ITPK"/>
    <property type="match status" value="1"/>
</dbReference>
<feature type="domain" description="Inositol-tetrakisphosphate 1-kinase N-terminal" evidence="10">
    <location>
        <begin position="5"/>
        <end position="91"/>
    </location>
</feature>
<keyword evidence="6 8" id="KW-0067">ATP-binding</keyword>
<dbReference type="PANTHER" id="PTHR14217">
    <property type="entry name" value="INOSITOL-TETRAKISPHOSPHATE 1-KINASE"/>
    <property type="match status" value="1"/>
</dbReference>
<dbReference type="Proteomes" id="UP001470230">
    <property type="component" value="Unassembled WGS sequence"/>
</dbReference>
<evidence type="ECO:0000256" key="1">
    <source>
        <dbReference type="ARBA" id="ARBA00009601"/>
    </source>
</evidence>
<comment type="subunit">
    <text evidence="8">Monomer.</text>
</comment>
<sequence length="313" mass="36300">MNTRIGYCGRKSKWESFHWQEFIEYAASHNIEVVPIDLKNPIENQGHFDLIIHKMTNVMDGHNMNCNEELNCLYKYTKEHPEVIIIDDLDSVAITLDREETDELLKSIQWKTEKKVSCPNSSLLLKTDLDNIKEATKHLNFPILAKPKAASLMLNTTKEYCHMLRIATSPEDLVNFSSPCLLQEYINHNGIIYKLYAIGSELSCDIRPSTRDIKPEETINLDFHSEKPEVNNGLWTQPRDFSEVQVPMNDFLQISADLRSAFNIDLLGFDVIIDKDGYYWIIDVNFFPSYRGVKDVWPKFLNFFMGKIGRQLV</sequence>
<evidence type="ECO:0000256" key="2">
    <source>
        <dbReference type="ARBA" id="ARBA00022679"/>
    </source>
</evidence>
<evidence type="ECO:0000259" key="9">
    <source>
        <dbReference type="Pfam" id="PF05770"/>
    </source>
</evidence>
<evidence type="ECO:0000256" key="4">
    <source>
        <dbReference type="ARBA" id="ARBA00022741"/>
    </source>
</evidence>
<feature type="domain" description="Inositol 1,3,4-trisphosphate 5/6-kinase ATP-grasp" evidence="9">
    <location>
        <begin position="113"/>
        <end position="305"/>
    </location>
</feature>
<organism evidence="11 12">
    <name type="scientific">Tritrichomonas musculus</name>
    <dbReference type="NCBI Taxonomy" id="1915356"/>
    <lineage>
        <taxon>Eukaryota</taxon>
        <taxon>Metamonada</taxon>
        <taxon>Parabasalia</taxon>
        <taxon>Tritrichomonadida</taxon>
        <taxon>Tritrichomonadidae</taxon>
        <taxon>Tritrichomonas</taxon>
    </lineage>
</organism>
<dbReference type="InterPro" id="IPR008656">
    <property type="entry name" value="Inositol_tetrakis-P_1-kinase"/>
</dbReference>
<comment type="caution">
    <text evidence="11">The sequence shown here is derived from an EMBL/GenBank/DDBJ whole genome shotgun (WGS) entry which is preliminary data.</text>
</comment>
<dbReference type="EMBL" id="JAPFFF010000021">
    <property type="protein sequence ID" value="KAK8854233.1"/>
    <property type="molecule type" value="Genomic_DNA"/>
</dbReference>
<evidence type="ECO:0000256" key="7">
    <source>
        <dbReference type="ARBA" id="ARBA00022842"/>
    </source>
</evidence>
<comment type="catalytic activity">
    <reaction evidence="8">
        <text>1D-myo-inositol 3,4,5,6-tetrakisphosphate + ATP = 1D-myo-inositol 1,3,4,5,6-pentakisphosphate + ADP + H(+)</text>
        <dbReference type="Rhea" id="RHEA:12452"/>
        <dbReference type="ChEBI" id="CHEBI:15378"/>
        <dbReference type="ChEBI" id="CHEBI:30616"/>
        <dbReference type="ChEBI" id="CHEBI:57539"/>
        <dbReference type="ChEBI" id="CHEBI:57733"/>
        <dbReference type="ChEBI" id="CHEBI:456216"/>
        <dbReference type="EC" id="2.7.1.134"/>
    </reaction>
</comment>
<evidence type="ECO:0000313" key="12">
    <source>
        <dbReference type="Proteomes" id="UP001470230"/>
    </source>
</evidence>
<keyword evidence="12" id="KW-1185">Reference proteome</keyword>
<evidence type="ECO:0000256" key="6">
    <source>
        <dbReference type="ARBA" id="ARBA00022840"/>
    </source>
</evidence>
<dbReference type="Gene3D" id="3.30.470.20">
    <property type="entry name" value="ATP-grasp fold, B domain"/>
    <property type="match status" value="1"/>
</dbReference>
<keyword evidence="3 8" id="KW-0479">Metal-binding</keyword>
<dbReference type="Gene3D" id="3.40.50.11370">
    <property type="match status" value="1"/>
</dbReference>
<keyword evidence="4 8" id="KW-0547">Nucleotide-binding</keyword>
<comment type="similarity">
    <text evidence="1 8">Belongs to the ITPK1 family.</text>
</comment>
<name>A0ABR2HYJ6_9EUKA</name>
<evidence type="ECO:0000259" key="10">
    <source>
        <dbReference type="Pfam" id="PF17927"/>
    </source>
</evidence>
<dbReference type="InterPro" id="IPR041429">
    <property type="entry name" value="ITPK1_N"/>
</dbReference>
<dbReference type="Pfam" id="PF17927">
    <property type="entry name" value="Ins134_P3_kin_N"/>
    <property type="match status" value="1"/>
</dbReference>
<evidence type="ECO:0000256" key="3">
    <source>
        <dbReference type="ARBA" id="ARBA00022723"/>
    </source>
</evidence>
<keyword evidence="7 8" id="KW-0460">Magnesium</keyword>
<dbReference type="SUPFAM" id="SSF56059">
    <property type="entry name" value="Glutathione synthetase ATP-binding domain-like"/>
    <property type="match status" value="1"/>
</dbReference>
<reference evidence="11 12" key="1">
    <citation type="submission" date="2024-04" db="EMBL/GenBank/DDBJ databases">
        <title>Tritrichomonas musculus Genome.</title>
        <authorList>
            <person name="Alves-Ferreira E."/>
            <person name="Grigg M."/>
            <person name="Lorenzi H."/>
            <person name="Galac M."/>
        </authorList>
    </citation>
    <scope>NUCLEOTIDE SEQUENCE [LARGE SCALE GENOMIC DNA]</scope>
    <source>
        <strain evidence="11 12">EAF2021</strain>
    </source>
</reference>
<gene>
    <name evidence="11" type="ORF">M9Y10_016792</name>
</gene>
<evidence type="ECO:0000313" key="11">
    <source>
        <dbReference type="EMBL" id="KAK8854233.1"/>
    </source>
</evidence>
<comment type="function">
    <text evidence="8">Kinase that can phosphorylate various inositol polyphosphate such as Ins(3,4,5,6)P4 or Ins(1,3,4)P3.</text>
</comment>
<protein>
    <recommendedName>
        <fullName evidence="8">Inositol-tetrakisphosphate 1-kinase</fullName>
        <ecNumber evidence="8">2.7.1.134</ecNumber>
    </recommendedName>
</protein>
<evidence type="ECO:0000256" key="5">
    <source>
        <dbReference type="ARBA" id="ARBA00022777"/>
    </source>
</evidence>
<evidence type="ECO:0000256" key="8">
    <source>
        <dbReference type="PIRNR" id="PIRNR038186"/>
    </source>
</evidence>
<dbReference type="EC" id="2.7.1.134" evidence="8"/>
<keyword evidence="2 8" id="KW-0808">Transferase</keyword>
<dbReference type="PANTHER" id="PTHR14217:SF1">
    <property type="entry name" value="INOSITOL-TETRAKISPHOSPHATE 1-KINASE"/>
    <property type="match status" value="1"/>
</dbReference>